<reference evidence="1" key="1">
    <citation type="submission" date="2018-02" db="EMBL/GenBank/DDBJ databases">
        <title>Rhizophora mucronata_Transcriptome.</title>
        <authorList>
            <person name="Meera S.P."/>
            <person name="Sreeshan A."/>
            <person name="Augustine A."/>
        </authorList>
    </citation>
    <scope>NUCLEOTIDE SEQUENCE</scope>
    <source>
        <tissue evidence="1">Leaf</tissue>
    </source>
</reference>
<protein>
    <submittedName>
        <fullName evidence="1">Uncharacterized protein</fullName>
    </submittedName>
</protein>
<evidence type="ECO:0000313" key="1">
    <source>
        <dbReference type="EMBL" id="MBX55030.1"/>
    </source>
</evidence>
<dbReference type="AlphaFoldDB" id="A0A2P2PJW2"/>
<proteinExistence type="predicted"/>
<dbReference type="EMBL" id="GGEC01074546">
    <property type="protein sequence ID" value="MBX55030.1"/>
    <property type="molecule type" value="Transcribed_RNA"/>
</dbReference>
<accession>A0A2P2PJW2</accession>
<name>A0A2P2PJW2_RHIMU</name>
<sequence length="37" mass="4213">MVSEMISSSFSSIWQPTKHHFHVASLAQRGNPTTWLL</sequence>
<organism evidence="1">
    <name type="scientific">Rhizophora mucronata</name>
    <name type="common">Asiatic mangrove</name>
    <dbReference type="NCBI Taxonomy" id="61149"/>
    <lineage>
        <taxon>Eukaryota</taxon>
        <taxon>Viridiplantae</taxon>
        <taxon>Streptophyta</taxon>
        <taxon>Embryophyta</taxon>
        <taxon>Tracheophyta</taxon>
        <taxon>Spermatophyta</taxon>
        <taxon>Magnoliopsida</taxon>
        <taxon>eudicotyledons</taxon>
        <taxon>Gunneridae</taxon>
        <taxon>Pentapetalae</taxon>
        <taxon>rosids</taxon>
        <taxon>fabids</taxon>
        <taxon>Malpighiales</taxon>
        <taxon>Rhizophoraceae</taxon>
        <taxon>Rhizophora</taxon>
    </lineage>
</organism>